<dbReference type="Gene3D" id="3.40.630.10">
    <property type="entry name" value="Zn peptidases"/>
    <property type="match status" value="1"/>
</dbReference>
<dbReference type="InterPro" id="IPR023358">
    <property type="entry name" value="Peptidase_M18_dom2"/>
</dbReference>
<dbReference type="EMBL" id="FZOC01000002">
    <property type="protein sequence ID" value="SNR78953.1"/>
    <property type="molecule type" value="Genomic_DNA"/>
</dbReference>
<dbReference type="GO" id="GO:0004177">
    <property type="term" value="F:aminopeptidase activity"/>
    <property type="evidence" value="ECO:0007669"/>
    <property type="project" value="UniProtKB-KW"/>
</dbReference>
<evidence type="ECO:0000256" key="6">
    <source>
        <dbReference type="ARBA" id="ARBA00022801"/>
    </source>
</evidence>
<evidence type="ECO:0000256" key="1">
    <source>
        <dbReference type="ARBA" id="ARBA00001947"/>
    </source>
</evidence>
<dbReference type="GO" id="GO:0008237">
    <property type="term" value="F:metallopeptidase activity"/>
    <property type="evidence" value="ECO:0007669"/>
    <property type="project" value="UniProtKB-KW"/>
</dbReference>
<evidence type="ECO:0000256" key="9">
    <source>
        <dbReference type="RuleBase" id="RU004386"/>
    </source>
</evidence>
<keyword evidence="4 9" id="KW-0645">Protease</keyword>
<dbReference type="AlphaFoldDB" id="A0A238Z7X3"/>
<dbReference type="Proteomes" id="UP000198324">
    <property type="component" value="Unassembled WGS sequence"/>
</dbReference>
<dbReference type="Pfam" id="PF02127">
    <property type="entry name" value="Peptidase_M18"/>
    <property type="match status" value="1"/>
</dbReference>
<evidence type="ECO:0000256" key="5">
    <source>
        <dbReference type="ARBA" id="ARBA00022723"/>
    </source>
</evidence>
<keyword evidence="6 9" id="KW-0378">Hydrolase</keyword>
<name>A0A238Z7X3_9BACT</name>
<sequence length="464" mass="51037">MSKKTPELEHSQKNCWDVYSGTAEKKAVEACAQGYIDFISRCKTERETVEHLLTRAKAAGFREELGPKVKAYARAQRGKTLLLARRGRKPLSEGFRLIGAHADTPRIDLKQHPLYEDSGLGLMKTHYYGGIRKYQWLARELALHGVVVKKDGAVVQVTVGEDPADPVLTITDLLPHLAQKQVEQKVADAFDAEKLNAVVGHEPSGRGEEKKARDKDRVKGRVLELLHARYGIAEADLFSAELQLVPAGRARSVGLDASMVGGYGHDDRSCVFAAFEALLAEKTPEHTQLALFWDKEEIGSEGATGAQSRFFEYALEELVEVWEPKARLSRVFERGMAISADVNAAVDPDHLDVFEKLNAAYMGLGPCFNKFTGHRGKVGANDAHPEFVAFLRRILDQAGVPWQMAELGKVDLGGGGTVAKFLAKYGMDVIDMGPAVLSMHSPFEVLGKADLYATVQACRAFYKS</sequence>
<keyword evidence="5 9" id="KW-0479">Metal-binding</keyword>
<keyword evidence="3 9" id="KW-0031">Aminopeptidase</keyword>
<reference evidence="11 12" key="1">
    <citation type="submission" date="2017-06" db="EMBL/GenBank/DDBJ databases">
        <authorList>
            <person name="Kim H.J."/>
            <person name="Triplett B.A."/>
        </authorList>
    </citation>
    <scope>NUCLEOTIDE SEQUENCE [LARGE SCALE GENOMIC DNA]</scope>
    <source>
        <strain evidence="11 12">DSM 13116</strain>
    </source>
</reference>
<evidence type="ECO:0000313" key="11">
    <source>
        <dbReference type="EMBL" id="SNR78953.1"/>
    </source>
</evidence>
<comment type="cofactor">
    <cofactor evidence="1 10">
        <name>Zn(2+)</name>
        <dbReference type="ChEBI" id="CHEBI:29105"/>
    </cofactor>
</comment>
<dbReference type="NCBIfam" id="NF002600">
    <property type="entry name" value="PRK02256.1"/>
    <property type="match status" value="1"/>
</dbReference>
<dbReference type="InterPro" id="IPR001948">
    <property type="entry name" value="Peptidase_M18"/>
</dbReference>
<dbReference type="Gene3D" id="2.30.250.10">
    <property type="entry name" value="Aminopeptidase i, Domain 2"/>
    <property type="match status" value="1"/>
</dbReference>
<dbReference type="RefSeq" id="WP_089272896.1">
    <property type="nucleotide sequence ID" value="NZ_FZOC01000002.1"/>
</dbReference>
<dbReference type="SUPFAM" id="SSF101821">
    <property type="entry name" value="Aminopeptidase/glucanase lid domain"/>
    <property type="match status" value="1"/>
</dbReference>
<comment type="similarity">
    <text evidence="2 9">Belongs to the peptidase M18 family.</text>
</comment>
<protein>
    <recommendedName>
        <fullName evidence="10">M18 family aminopeptidase</fullName>
        <ecNumber evidence="10">3.4.11.-</ecNumber>
    </recommendedName>
</protein>
<dbReference type="GO" id="GO:0006508">
    <property type="term" value="P:proteolysis"/>
    <property type="evidence" value="ECO:0007669"/>
    <property type="project" value="UniProtKB-KW"/>
</dbReference>
<dbReference type="SUPFAM" id="SSF53187">
    <property type="entry name" value="Zn-dependent exopeptidases"/>
    <property type="match status" value="1"/>
</dbReference>
<keyword evidence="12" id="KW-1185">Reference proteome</keyword>
<evidence type="ECO:0000256" key="3">
    <source>
        <dbReference type="ARBA" id="ARBA00022438"/>
    </source>
</evidence>
<evidence type="ECO:0000256" key="10">
    <source>
        <dbReference type="RuleBase" id="RU004387"/>
    </source>
</evidence>
<organism evidence="11 12">
    <name type="scientific">Humidesulfovibrio mexicanus</name>
    <dbReference type="NCBI Taxonomy" id="147047"/>
    <lineage>
        <taxon>Bacteria</taxon>
        <taxon>Pseudomonadati</taxon>
        <taxon>Thermodesulfobacteriota</taxon>
        <taxon>Desulfovibrionia</taxon>
        <taxon>Desulfovibrionales</taxon>
        <taxon>Desulfovibrionaceae</taxon>
        <taxon>Humidesulfovibrio</taxon>
    </lineage>
</organism>
<evidence type="ECO:0000256" key="8">
    <source>
        <dbReference type="ARBA" id="ARBA00023049"/>
    </source>
</evidence>
<dbReference type="GO" id="GO:0008270">
    <property type="term" value="F:zinc ion binding"/>
    <property type="evidence" value="ECO:0007669"/>
    <property type="project" value="InterPro"/>
</dbReference>
<evidence type="ECO:0000313" key="12">
    <source>
        <dbReference type="Proteomes" id="UP000198324"/>
    </source>
</evidence>
<dbReference type="PANTHER" id="PTHR28570:SF2">
    <property type="entry name" value="M18 FAMILY AMINOPEPTIDASE 1-RELATED"/>
    <property type="match status" value="1"/>
</dbReference>
<evidence type="ECO:0000256" key="2">
    <source>
        <dbReference type="ARBA" id="ARBA00008290"/>
    </source>
</evidence>
<dbReference type="OrthoDB" id="5288740at2"/>
<dbReference type="EC" id="3.4.11.-" evidence="10"/>
<keyword evidence="7 9" id="KW-0862">Zinc</keyword>
<proteinExistence type="inferred from homology"/>
<dbReference type="PRINTS" id="PR00932">
    <property type="entry name" value="AMINO1PTASE"/>
</dbReference>
<dbReference type="PANTHER" id="PTHR28570">
    <property type="entry name" value="ASPARTYL AMINOPEPTIDASE"/>
    <property type="match status" value="1"/>
</dbReference>
<gene>
    <name evidence="11" type="ORF">SAMN04488503_1293</name>
</gene>
<evidence type="ECO:0000256" key="4">
    <source>
        <dbReference type="ARBA" id="ARBA00022670"/>
    </source>
</evidence>
<accession>A0A238Z7X3</accession>
<dbReference type="GO" id="GO:0005737">
    <property type="term" value="C:cytoplasm"/>
    <property type="evidence" value="ECO:0007669"/>
    <property type="project" value="UniProtKB-ARBA"/>
</dbReference>
<keyword evidence="8 9" id="KW-0482">Metalloprotease</keyword>
<evidence type="ECO:0000256" key="7">
    <source>
        <dbReference type="ARBA" id="ARBA00022833"/>
    </source>
</evidence>